<dbReference type="Gene3D" id="2.40.160.20">
    <property type="match status" value="1"/>
</dbReference>
<dbReference type="InterPro" id="IPR005618">
    <property type="entry name" value="OMPW"/>
</dbReference>
<keyword evidence="1" id="KW-0732">Signal</keyword>
<dbReference type="Pfam" id="PF03922">
    <property type="entry name" value="OmpW"/>
    <property type="match status" value="1"/>
</dbReference>
<dbReference type="SUPFAM" id="SSF56925">
    <property type="entry name" value="OMPA-like"/>
    <property type="match status" value="1"/>
</dbReference>
<feature type="signal peptide" evidence="1">
    <location>
        <begin position="1"/>
        <end position="35"/>
    </location>
</feature>
<name>A0ABY3LI09_9GAMM</name>
<organism evidence="2 3">
    <name type="scientific">Pantoea vagans</name>
    <dbReference type="NCBI Taxonomy" id="470934"/>
    <lineage>
        <taxon>Bacteria</taxon>
        <taxon>Pseudomonadati</taxon>
        <taxon>Pseudomonadota</taxon>
        <taxon>Gammaproteobacteria</taxon>
        <taxon>Enterobacterales</taxon>
        <taxon>Erwiniaceae</taxon>
        <taxon>Pantoea</taxon>
    </lineage>
</organism>
<dbReference type="NCBIfam" id="NF008202">
    <property type="entry name" value="PRK10959.1"/>
    <property type="match status" value="1"/>
</dbReference>
<dbReference type="InterPro" id="IPR011250">
    <property type="entry name" value="OMP/PagP_B-barrel"/>
</dbReference>
<accession>A0ABY3LI09</accession>
<dbReference type="InterPro" id="IPR000758">
    <property type="entry name" value="Enterovir_OMP"/>
</dbReference>
<evidence type="ECO:0000256" key="1">
    <source>
        <dbReference type="SAM" id="SignalP"/>
    </source>
</evidence>
<evidence type="ECO:0000313" key="2">
    <source>
        <dbReference type="EMBL" id="TXL79410.1"/>
    </source>
</evidence>
<evidence type="ECO:0000313" key="3">
    <source>
        <dbReference type="Proteomes" id="UP000426772"/>
    </source>
</evidence>
<dbReference type="PANTHER" id="PTHR36920:SF1">
    <property type="entry name" value="OUTER MEMBRANE PROTEIN W"/>
    <property type="match status" value="1"/>
</dbReference>
<comment type="caution">
    <text evidence="2">The sequence shown here is derived from an EMBL/GenBank/DDBJ whole genome shotgun (WGS) entry which is preliminary data.</text>
</comment>
<dbReference type="PROSITE" id="PS00695">
    <property type="entry name" value="ENT_VIR_OMP_2"/>
    <property type="match status" value="1"/>
</dbReference>
<sequence>MPFATLTLSKGVIMKLAKCAMLLALALPLPQLAMAHEAGDFFMRAGSATVRPTEGSDNVLGMGEFSATNDTQLGLTFTYMATDNIGVELLAATPFRHKVGLGPTGTLATVRQLPPTLMAQYYFFDSKSKARPYVGVGINYTTFYDADFNQTGRDAGLTDLSVKDSWGVAGQVGLDYQINRDWMLNASVWYMDIDTEVKFKAAGEQQNINMRIDPWVFFFGAGYRF</sequence>
<dbReference type="PANTHER" id="PTHR36920">
    <property type="match status" value="1"/>
</dbReference>
<reference evidence="2 3" key="1">
    <citation type="submission" date="2018-10" db="EMBL/GenBank/DDBJ databases">
        <title>Draft genome sequence of Pantoea vagans isolated from corpses of the sugarcane aphid Melanaphis sacchari Zehntner.</title>
        <authorList>
            <person name="Toledo E."/>
            <person name="Pena G."/>
            <person name="Lozano L."/>
        </authorList>
    </citation>
    <scope>NUCLEOTIDE SEQUENCE [LARGE SCALE GENOMIC DNA]</scope>
    <source>
        <strain evidence="2 3">ET-90</strain>
    </source>
</reference>
<feature type="chain" id="PRO_5047389767" evidence="1">
    <location>
        <begin position="36"/>
        <end position="225"/>
    </location>
</feature>
<gene>
    <name evidence="2" type="primary">ompW</name>
    <name evidence="2" type="ORF">D9O29_09595</name>
</gene>
<protein>
    <submittedName>
        <fullName evidence="2">Outer membrane protein OmpW</fullName>
    </submittedName>
</protein>
<proteinExistence type="predicted"/>
<dbReference type="EMBL" id="RCNL01000003">
    <property type="protein sequence ID" value="TXL79410.1"/>
    <property type="molecule type" value="Genomic_DNA"/>
</dbReference>
<keyword evidence="3" id="KW-1185">Reference proteome</keyword>
<dbReference type="Proteomes" id="UP000426772">
    <property type="component" value="Unassembled WGS sequence"/>
</dbReference>